<evidence type="ECO:0000256" key="3">
    <source>
        <dbReference type="PROSITE-ProRule" id="PRU00023"/>
    </source>
</evidence>
<evidence type="ECO:0000313" key="4">
    <source>
        <dbReference type="EMBL" id="KAK5703280.1"/>
    </source>
</evidence>
<dbReference type="InterPro" id="IPR051070">
    <property type="entry name" value="NF-kappa-B_inhibitor"/>
</dbReference>
<gene>
    <name evidence="4" type="ORF">LTR97_004229</name>
</gene>
<dbReference type="InterPro" id="IPR036770">
    <property type="entry name" value="Ankyrin_rpt-contain_sf"/>
</dbReference>
<accession>A0AAN8A421</accession>
<dbReference type="Gene3D" id="1.25.40.20">
    <property type="entry name" value="Ankyrin repeat-containing domain"/>
    <property type="match status" value="1"/>
</dbReference>
<dbReference type="AlphaFoldDB" id="A0AAN8A421"/>
<comment type="caution">
    <text evidence="4">The sequence shown here is derived from an EMBL/GenBank/DDBJ whole genome shotgun (WGS) entry which is preliminary data.</text>
</comment>
<dbReference type="EMBL" id="JAVRQU010000005">
    <property type="protein sequence ID" value="KAK5703280.1"/>
    <property type="molecule type" value="Genomic_DNA"/>
</dbReference>
<dbReference type="PROSITE" id="PS50088">
    <property type="entry name" value="ANK_REPEAT"/>
    <property type="match status" value="2"/>
</dbReference>
<evidence type="ECO:0000256" key="1">
    <source>
        <dbReference type="ARBA" id="ARBA00022737"/>
    </source>
</evidence>
<feature type="repeat" description="ANK" evidence="3">
    <location>
        <begin position="111"/>
        <end position="143"/>
    </location>
</feature>
<proteinExistence type="predicted"/>
<sequence length="265" mass="29320">MTPLAIAAKFEETEIVSLLIGSGRVDVCSQDKGGATPLFQAVYQGCTFLSGKGRLSVVELLAETKQGINLKCSNGRLHGLTPLDLAAIWARSDLVRLLLEHGANPFDEDVWGHTPLTRAVTQGHWDVVEPLLARCTDLLQANDNFDSWGRACFGLPWLAVEFGHFDVLKRLIKSMSDIDGHQATASFLPIGEEEEVPASIVRYATRLSLHIGEGESMEKLAERERILFYMDKYIDVVIAVLQPTQKRLSHLGTSRLQQLKTVIVL</sequence>
<dbReference type="PANTHER" id="PTHR46680">
    <property type="entry name" value="NF-KAPPA-B INHIBITOR ALPHA"/>
    <property type="match status" value="1"/>
</dbReference>
<evidence type="ECO:0000313" key="5">
    <source>
        <dbReference type="Proteomes" id="UP001310594"/>
    </source>
</evidence>
<name>A0AAN8A421_9PEZI</name>
<protein>
    <submittedName>
        <fullName evidence="4">Uncharacterized protein</fullName>
    </submittedName>
</protein>
<dbReference type="GO" id="GO:0071356">
    <property type="term" value="P:cellular response to tumor necrosis factor"/>
    <property type="evidence" value="ECO:0007669"/>
    <property type="project" value="TreeGrafter"/>
</dbReference>
<evidence type="ECO:0000256" key="2">
    <source>
        <dbReference type="ARBA" id="ARBA00023043"/>
    </source>
</evidence>
<dbReference type="PANTHER" id="PTHR46680:SF3">
    <property type="entry name" value="NF-KAPPA-B INHIBITOR CACTUS"/>
    <property type="match status" value="1"/>
</dbReference>
<dbReference type="Pfam" id="PF12796">
    <property type="entry name" value="Ank_2"/>
    <property type="match status" value="1"/>
</dbReference>
<reference evidence="4" key="1">
    <citation type="submission" date="2023-08" db="EMBL/GenBank/DDBJ databases">
        <title>Black Yeasts Isolated from many extreme environments.</title>
        <authorList>
            <person name="Coleine C."/>
            <person name="Stajich J.E."/>
            <person name="Selbmann L."/>
        </authorList>
    </citation>
    <scope>NUCLEOTIDE SEQUENCE</scope>
    <source>
        <strain evidence="4">CCFEE 5810</strain>
    </source>
</reference>
<organism evidence="4 5">
    <name type="scientific">Elasticomyces elasticus</name>
    <dbReference type="NCBI Taxonomy" id="574655"/>
    <lineage>
        <taxon>Eukaryota</taxon>
        <taxon>Fungi</taxon>
        <taxon>Dikarya</taxon>
        <taxon>Ascomycota</taxon>
        <taxon>Pezizomycotina</taxon>
        <taxon>Dothideomycetes</taxon>
        <taxon>Dothideomycetidae</taxon>
        <taxon>Mycosphaerellales</taxon>
        <taxon>Teratosphaeriaceae</taxon>
        <taxon>Elasticomyces</taxon>
    </lineage>
</organism>
<feature type="repeat" description="ANK" evidence="3">
    <location>
        <begin position="78"/>
        <end position="110"/>
    </location>
</feature>
<keyword evidence="1" id="KW-0677">Repeat</keyword>
<keyword evidence="2 3" id="KW-0040">ANK repeat</keyword>
<dbReference type="SMART" id="SM00248">
    <property type="entry name" value="ANK"/>
    <property type="match status" value="5"/>
</dbReference>
<dbReference type="GO" id="GO:0005829">
    <property type="term" value="C:cytosol"/>
    <property type="evidence" value="ECO:0007669"/>
    <property type="project" value="TreeGrafter"/>
</dbReference>
<dbReference type="InterPro" id="IPR002110">
    <property type="entry name" value="Ankyrin_rpt"/>
</dbReference>
<dbReference type="Proteomes" id="UP001310594">
    <property type="component" value="Unassembled WGS sequence"/>
</dbReference>
<dbReference type="Pfam" id="PF00023">
    <property type="entry name" value="Ank"/>
    <property type="match status" value="1"/>
</dbReference>
<dbReference type="SUPFAM" id="SSF48403">
    <property type="entry name" value="Ankyrin repeat"/>
    <property type="match status" value="1"/>
</dbReference>
<dbReference type="PROSITE" id="PS50297">
    <property type="entry name" value="ANK_REP_REGION"/>
    <property type="match status" value="1"/>
</dbReference>
<dbReference type="GO" id="GO:0051059">
    <property type="term" value="F:NF-kappaB binding"/>
    <property type="evidence" value="ECO:0007669"/>
    <property type="project" value="TreeGrafter"/>
</dbReference>